<sequence>MLGFKIIQKEPSKIEIILAIYNTEQLV</sequence>
<gene>
    <name evidence="1" type="ORF">ANIA_11277</name>
</gene>
<accession>C8VSC2</accession>
<proteinExistence type="predicted"/>
<dbReference type="AlphaFoldDB" id="C8VSC2"/>
<evidence type="ECO:0000313" key="1">
    <source>
        <dbReference type="EMBL" id="CBF89181.1"/>
    </source>
</evidence>
<reference evidence="2" key="2">
    <citation type="journal article" date="2009" name="Fungal Genet. Biol.">
        <title>The 2008 update of the Aspergillus nidulans genome annotation: a community effort.</title>
        <authorList>
            <person name="Wortman J.R."/>
            <person name="Gilsenan J.M."/>
            <person name="Joardar V."/>
            <person name="Deegan J."/>
            <person name="Clutterbuck J."/>
            <person name="Andersen M.R."/>
            <person name="Archer D."/>
            <person name="Bencina M."/>
            <person name="Braus G."/>
            <person name="Coutinho P."/>
            <person name="von Dohren H."/>
            <person name="Doonan J."/>
            <person name="Driessen A.J."/>
            <person name="Durek P."/>
            <person name="Espeso E."/>
            <person name="Fekete E."/>
            <person name="Flipphi M."/>
            <person name="Estrada C.G."/>
            <person name="Geysens S."/>
            <person name="Goldman G."/>
            <person name="de Groot P.W."/>
            <person name="Hansen K."/>
            <person name="Harris S.D."/>
            <person name="Heinekamp T."/>
            <person name="Helmstaedt K."/>
            <person name="Henrissat B."/>
            <person name="Hofmann G."/>
            <person name="Homan T."/>
            <person name="Horio T."/>
            <person name="Horiuchi H."/>
            <person name="James S."/>
            <person name="Jones M."/>
            <person name="Karaffa L."/>
            <person name="Karanyi Z."/>
            <person name="Kato M."/>
            <person name="Keller N."/>
            <person name="Kelly D.E."/>
            <person name="Kiel J.A."/>
            <person name="Kim J.M."/>
            <person name="van der Klei I.J."/>
            <person name="Klis F.M."/>
            <person name="Kovalchuk A."/>
            <person name="Krasevec N."/>
            <person name="Kubicek C.P."/>
            <person name="Liu B."/>
            <person name="Maccabe A."/>
            <person name="Meyer V."/>
            <person name="Mirabito P."/>
            <person name="Miskei M."/>
            <person name="Mos M."/>
            <person name="Mullins J."/>
            <person name="Nelson D.R."/>
            <person name="Nielsen J."/>
            <person name="Oakley B.R."/>
            <person name="Osmani S.A."/>
            <person name="Pakula T."/>
            <person name="Paszewski A."/>
            <person name="Paulsen I."/>
            <person name="Pilsyk S."/>
            <person name="Pocsi I."/>
            <person name="Punt P.J."/>
            <person name="Ram A.F."/>
            <person name="Ren Q."/>
            <person name="Robellet X."/>
            <person name="Robson G."/>
            <person name="Seiboth B."/>
            <person name="van Solingen P."/>
            <person name="Specht T."/>
            <person name="Sun J."/>
            <person name="Taheri-Talesh N."/>
            <person name="Takeshita N."/>
            <person name="Ussery D."/>
            <person name="vanKuyk P.A."/>
            <person name="Visser H."/>
            <person name="van de Vondervoort P.J."/>
            <person name="de Vries R.P."/>
            <person name="Walton J."/>
            <person name="Xiang X."/>
            <person name="Xiong Y."/>
            <person name="Zeng A.P."/>
            <person name="Brandt B.W."/>
            <person name="Cornell M.J."/>
            <person name="van den Hondel C.A."/>
            <person name="Visser J."/>
            <person name="Oliver S.G."/>
            <person name="Turner G."/>
        </authorList>
    </citation>
    <scope>GENOME REANNOTATION</scope>
    <source>
        <strain evidence="2">FGSC A4 / ATCC 38163 / CBS 112.46 / NRRL 194 / M139</strain>
    </source>
</reference>
<dbReference type="Proteomes" id="UP000000560">
    <property type="component" value="Chromosome VIII"/>
</dbReference>
<reference evidence="2" key="1">
    <citation type="journal article" date="2005" name="Nature">
        <title>Sequencing of Aspergillus nidulans and comparative analysis with A. fumigatus and A. oryzae.</title>
        <authorList>
            <person name="Galagan J.E."/>
            <person name="Calvo S.E."/>
            <person name="Cuomo C."/>
            <person name="Ma L.J."/>
            <person name="Wortman J.R."/>
            <person name="Batzoglou S."/>
            <person name="Lee S.I."/>
            <person name="Basturkmen M."/>
            <person name="Spevak C.C."/>
            <person name="Clutterbuck J."/>
            <person name="Kapitonov V."/>
            <person name="Jurka J."/>
            <person name="Scazzocchio C."/>
            <person name="Farman M."/>
            <person name="Butler J."/>
            <person name="Purcell S."/>
            <person name="Harris S."/>
            <person name="Braus G.H."/>
            <person name="Draht O."/>
            <person name="Busch S."/>
            <person name="D'Enfert C."/>
            <person name="Bouchier C."/>
            <person name="Goldman G.H."/>
            <person name="Bell-Pedersen D."/>
            <person name="Griffiths-Jones S."/>
            <person name="Doonan J.H."/>
            <person name="Yu J."/>
            <person name="Vienken K."/>
            <person name="Pain A."/>
            <person name="Freitag M."/>
            <person name="Selker E.U."/>
            <person name="Archer D.B."/>
            <person name="Penalva M.A."/>
            <person name="Oakley B.R."/>
            <person name="Momany M."/>
            <person name="Tanaka T."/>
            <person name="Kumagai T."/>
            <person name="Asai K."/>
            <person name="Machida M."/>
            <person name="Nierman W.C."/>
            <person name="Denning D.W."/>
            <person name="Caddick M."/>
            <person name="Hynes M."/>
            <person name="Paoletti M."/>
            <person name="Fischer R."/>
            <person name="Miller B."/>
            <person name="Dyer P."/>
            <person name="Sachs M.S."/>
            <person name="Osmani S.A."/>
            <person name="Birren B.W."/>
        </authorList>
    </citation>
    <scope>NUCLEOTIDE SEQUENCE [LARGE SCALE GENOMIC DNA]</scope>
    <source>
        <strain evidence="2">FGSC A4 / ATCC 38163 / CBS 112.46 / NRRL 194 / M139</strain>
    </source>
</reference>
<evidence type="ECO:0000313" key="2">
    <source>
        <dbReference type="Proteomes" id="UP000000560"/>
    </source>
</evidence>
<keyword evidence="2" id="KW-1185">Reference proteome</keyword>
<organism evidence="1 2">
    <name type="scientific">Emericella nidulans (strain FGSC A4 / ATCC 38163 / CBS 112.46 / NRRL 194 / M139)</name>
    <name type="common">Aspergillus nidulans</name>
    <dbReference type="NCBI Taxonomy" id="227321"/>
    <lineage>
        <taxon>Eukaryota</taxon>
        <taxon>Fungi</taxon>
        <taxon>Dikarya</taxon>
        <taxon>Ascomycota</taxon>
        <taxon>Pezizomycotina</taxon>
        <taxon>Eurotiomycetes</taxon>
        <taxon>Eurotiomycetidae</taxon>
        <taxon>Eurotiales</taxon>
        <taxon>Aspergillaceae</taxon>
        <taxon>Aspergillus</taxon>
        <taxon>Aspergillus subgen. Nidulantes</taxon>
    </lineage>
</organism>
<protein>
    <submittedName>
        <fullName evidence="1">Uncharacterized protein</fullName>
    </submittedName>
</protein>
<dbReference type="HOGENOM" id="CLU_3415216_0_0_1"/>
<name>C8VSC2_EMENI</name>
<dbReference type="EMBL" id="BN001308">
    <property type="protein sequence ID" value="CBF89181.1"/>
    <property type="molecule type" value="Genomic_DNA"/>
</dbReference>
<dbReference type="InParanoid" id="C8VSC2"/>